<dbReference type="HAMAP" id="MF_00337">
    <property type="entry name" value="Exonuc_7_S"/>
    <property type="match status" value="1"/>
</dbReference>
<accession>A0A8J2YYP2</accession>
<evidence type="ECO:0000313" key="7">
    <source>
        <dbReference type="EMBL" id="GGF41798.1"/>
    </source>
</evidence>
<comment type="similarity">
    <text evidence="1 6">Belongs to the XseB family.</text>
</comment>
<dbReference type="GO" id="GO:0009318">
    <property type="term" value="C:exodeoxyribonuclease VII complex"/>
    <property type="evidence" value="ECO:0007669"/>
    <property type="project" value="UniProtKB-UniRule"/>
</dbReference>
<comment type="function">
    <text evidence="6">Bidirectionally degrades single-stranded DNA into large acid-insoluble oligonucleotides, which are then degraded further into small acid-soluble oligonucleotides.</text>
</comment>
<dbReference type="Gene3D" id="1.10.287.1040">
    <property type="entry name" value="Exonuclease VII, small subunit"/>
    <property type="match status" value="1"/>
</dbReference>
<dbReference type="EMBL" id="BMJQ01000018">
    <property type="protein sequence ID" value="GGF41798.1"/>
    <property type="molecule type" value="Genomic_DNA"/>
</dbReference>
<dbReference type="Pfam" id="PF02609">
    <property type="entry name" value="Exonuc_VII_S"/>
    <property type="match status" value="1"/>
</dbReference>
<gene>
    <name evidence="6" type="primary">xseB</name>
    <name evidence="7" type="ORF">GCM10011611_55290</name>
</gene>
<evidence type="ECO:0000256" key="2">
    <source>
        <dbReference type="ARBA" id="ARBA00022490"/>
    </source>
</evidence>
<dbReference type="InterPro" id="IPR037004">
    <property type="entry name" value="Exonuc_VII_ssu_sf"/>
</dbReference>
<dbReference type="EC" id="3.1.11.6" evidence="6"/>
<dbReference type="GO" id="GO:0005829">
    <property type="term" value="C:cytosol"/>
    <property type="evidence" value="ECO:0007669"/>
    <property type="project" value="TreeGrafter"/>
</dbReference>
<name>A0A8J2YYP2_9PROT</name>
<organism evidence="7 8">
    <name type="scientific">Aliidongia dinghuensis</name>
    <dbReference type="NCBI Taxonomy" id="1867774"/>
    <lineage>
        <taxon>Bacteria</taxon>
        <taxon>Pseudomonadati</taxon>
        <taxon>Pseudomonadota</taxon>
        <taxon>Alphaproteobacteria</taxon>
        <taxon>Rhodospirillales</taxon>
        <taxon>Dongiaceae</taxon>
        <taxon>Aliidongia</taxon>
    </lineage>
</organism>
<dbReference type="GO" id="GO:0008855">
    <property type="term" value="F:exodeoxyribonuclease VII activity"/>
    <property type="evidence" value="ECO:0007669"/>
    <property type="project" value="UniProtKB-UniRule"/>
</dbReference>
<comment type="caution">
    <text evidence="7">The sequence shown here is derived from an EMBL/GenBank/DDBJ whole genome shotgun (WGS) entry which is preliminary data.</text>
</comment>
<dbReference type="PANTHER" id="PTHR34137">
    <property type="entry name" value="EXODEOXYRIBONUCLEASE 7 SMALL SUBUNIT"/>
    <property type="match status" value="1"/>
</dbReference>
<keyword evidence="5 6" id="KW-0269">Exonuclease</keyword>
<dbReference type="GO" id="GO:0006308">
    <property type="term" value="P:DNA catabolic process"/>
    <property type="evidence" value="ECO:0007669"/>
    <property type="project" value="UniProtKB-UniRule"/>
</dbReference>
<reference evidence="7" key="2">
    <citation type="submission" date="2020-09" db="EMBL/GenBank/DDBJ databases">
        <authorList>
            <person name="Sun Q."/>
            <person name="Zhou Y."/>
        </authorList>
    </citation>
    <scope>NUCLEOTIDE SEQUENCE</scope>
    <source>
        <strain evidence="7">CGMCC 1.15725</strain>
    </source>
</reference>
<dbReference type="RefSeq" id="WP_189051408.1">
    <property type="nucleotide sequence ID" value="NZ_BMJQ01000018.1"/>
</dbReference>
<comment type="catalytic activity">
    <reaction evidence="6">
        <text>Exonucleolytic cleavage in either 5'- to 3'- or 3'- to 5'-direction to yield nucleoside 5'-phosphates.</text>
        <dbReference type="EC" id="3.1.11.6"/>
    </reaction>
</comment>
<comment type="subunit">
    <text evidence="6">Heterooligomer composed of large and small subunits.</text>
</comment>
<dbReference type="PANTHER" id="PTHR34137:SF1">
    <property type="entry name" value="EXODEOXYRIBONUCLEASE 7 SMALL SUBUNIT"/>
    <property type="match status" value="1"/>
</dbReference>
<evidence type="ECO:0000256" key="6">
    <source>
        <dbReference type="HAMAP-Rule" id="MF_00337"/>
    </source>
</evidence>
<evidence type="ECO:0000313" key="8">
    <source>
        <dbReference type="Proteomes" id="UP000646365"/>
    </source>
</evidence>
<evidence type="ECO:0000256" key="3">
    <source>
        <dbReference type="ARBA" id="ARBA00022722"/>
    </source>
</evidence>
<reference evidence="7" key="1">
    <citation type="journal article" date="2014" name="Int. J. Syst. Evol. Microbiol.">
        <title>Complete genome sequence of Corynebacterium casei LMG S-19264T (=DSM 44701T), isolated from a smear-ripened cheese.</title>
        <authorList>
            <consortium name="US DOE Joint Genome Institute (JGI-PGF)"/>
            <person name="Walter F."/>
            <person name="Albersmeier A."/>
            <person name="Kalinowski J."/>
            <person name="Ruckert C."/>
        </authorList>
    </citation>
    <scope>NUCLEOTIDE SEQUENCE</scope>
    <source>
        <strain evidence="7">CGMCC 1.15725</strain>
    </source>
</reference>
<keyword evidence="2 6" id="KW-0963">Cytoplasm</keyword>
<evidence type="ECO:0000256" key="1">
    <source>
        <dbReference type="ARBA" id="ARBA00009998"/>
    </source>
</evidence>
<dbReference type="NCBIfam" id="NF002139">
    <property type="entry name" value="PRK00977.1-3"/>
    <property type="match status" value="1"/>
</dbReference>
<dbReference type="SUPFAM" id="SSF116842">
    <property type="entry name" value="XseB-like"/>
    <property type="match status" value="1"/>
</dbReference>
<dbReference type="AlphaFoldDB" id="A0A8J2YYP2"/>
<dbReference type="NCBIfam" id="TIGR01280">
    <property type="entry name" value="xseB"/>
    <property type="match status" value="1"/>
</dbReference>
<protein>
    <recommendedName>
        <fullName evidence="6">Exodeoxyribonuclease 7 small subunit</fullName>
        <ecNumber evidence="6">3.1.11.6</ecNumber>
    </recommendedName>
    <alternativeName>
        <fullName evidence="6">Exodeoxyribonuclease VII small subunit</fullName>
        <shortName evidence="6">Exonuclease VII small subunit</shortName>
    </alternativeName>
</protein>
<dbReference type="InterPro" id="IPR003761">
    <property type="entry name" value="Exonuc_VII_S"/>
</dbReference>
<evidence type="ECO:0000256" key="4">
    <source>
        <dbReference type="ARBA" id="ARBA00022801"/>
    </source>
</evidence>
<keyword evidence="3 6" id="KW-0540">Nuclease</keyword>
<dbReference type="Proteomes" id="UP000646365">
    <property type="component" value="Unassembled WGS sequence"/>
</dbReference>
<keyword evidence="8" id="KW-1185">Reference proteome</keyword>
<comment type="subcellular location">
    <subcellularLocation>
        <location evidence="6">Cytoplasm</location>
    </subcellularLocation>
</comment>
<sequence length="82" mass="8885">MADTPLPEIATLSFEEALEELEGIVRQLEAGRGRLDDAIGSYERGAALKRHCEAKLNEAKAKVEKIAFAADGSLKTEAQNLD</sequence>
<evidence type="ECO:0000256" key="5">
    <source>
        <dbReference type="ARBA" id="ARBA00022839"/>
    </source>
</evidence>
<keyword evidence="4 6" id="KW-0378">Hydrolase</keyword>
<proteinExistence type="inferred from homology"/>